<evidence type="ECO:0000256" key="3">
    <source>
        <dbReference type="ARBA" id="ARBA00007131"/>
    </source>
</evidence>
<feature type="binding site" evidence="13">
    <location>
        <position position="402"/>
    </location>
    <ligand>
        <name>substrate</name>
    </ligand>
</feature>
<evidence type="ECO:0000256" key="15">
    <source>
        <dbReference type="PIRSR" id="PIRSR605478-4"/>
    </source>
</evidence>
<evidence type="ECO:0000256" key="9">
    <source>
        <dbReference type="ARBA" id="ARBA00023052"/>
    </source>
</evidence>
<dbReference type="PANTHER" id="PTHR43522:SF2">
    <property type="entry name" value="TRANSKETOLASE 1-RELATED"/>
    <property type="match status" value="1"/>
</dbReference>
<feature type="binding site" evidence="14">
    <location>
        <position position="71"/>
    </location>
    <ligand>
        <name>thiamine diphosphate</name>
        <dbReference type="ChEBI" id="CHEBI:58937"/>
    </ligand>
</feature>
<proteinExistence type="inferred from homology"/>
<dbReference type="NCBIfam" id="TIGR00232">
    <property type="entry name" value="tktlase_bact"/>
    <property type="match status" value="1"/>
</dbReference>
<evidence type="ECO:0000256" key="13">
    <source>
        <dbReference type="PIRSR" id="PIRSR605478-2"/>
    </source>
</evidence>
<evidence type="ECO:0000259" key="17">
    <source>
        <dbReference type="SMART" id="SM00861"/>
    </source>
</evidence>
<feature type="binding site" evidence="13">
    <location>
        <position position="492"/>
    </location>
    <ligand>
        <name>substrate</name>
    </ligand>
</feature>
<feature type="binding site" evidence="13">
    <location>
        <position position="480"/>
    </location>
    <ligand>
        <name>substrate</name>
    </ligand>
</feature>
<dbReference type="AlphaFoldDB" id="A0A5B9QCR9"/>
<dbReference type="PROSITE" id="PS00802">
    <property type="entry name" value="TRANSKETOLASE_2"/>
    <property type="match status" value="1"/>
</dbReference>
<evidence type="ECO:0000256" key="5">
    <source>
        <dbReference type="ARBA" id="ARBA00013152"/>
    </source>
</evidence>
<dbReference type="InterPro" id="IPR055152">
    <property type="entry name" value="Transketolase-like_C_2"/>
</dbReference>
<comment type="subunit">
    <text evidence="4">Homodimer.</text>
</comment>
<dbReference type="InterPro" id="IPR033247">
    <property type="entry name" value="Transketolase_fam"/>
</dbReference>
<feature type="binding site" evidence="15">
    <location>
        <position position="203"/>
    </location>
    <ligand>
        <name>Mg(2+)</name>
        <dbReference type="ChEBI" id="CHEBI:18420"/>
    </ligand>
</feature>
<dbReference type="SUPFAM" id="SSF52518">
    <property type="entry name" value="Thiamin diphosphate-binding fold (THDP-binding)"/>
    <property type="match status" value="2"/>
</dbReference>
<evidence type="ECO:0000256" key="7">
    <source>
        <dbReference type="ARBA" id="ARBA00022723"/>
    </source>
</evidence>
<dbReference type="Pfam" id="PF22613">
    <property type="entry name" value="Transketolase_C_1"/>
    <property type="match status" value="1"/>
</dbReference>
<evidence type="ECO:0000256" key="6">
    <source>
        <dbReference type="ARBA" id="ARBA00022679"/>
    </source>
</evidence>
<dbReference type="InterPro" id="IPR009014">
    <property type="entry name" value="Transketo_C/PFOR_II"/>
</dbReference>
<dbReference type="GO" id="GO:0009052">
    <property type="term" value="P:pentose-phosphate shunt, non-oxidative branch"/>
    <property type="evidence" value="ECO:0007669"/>
    <property type="project" value="UniProtKB-ARBA"/>
</dbReference>
<keyword evidence="6 18" id="KW-0808">Transferase</keyword>
<dbReference type="FunFam" id="3.40.50.920:FF:000003">
    <property type="entry name" value="Transketolase"/>
    <property type="match status" value="1"/>
</dbReference>
<dbReference type="Gene3D" id="3.40.50.920">
    <property type="match status" value="1"/>
</dbReference>
<feature type="binding site" evidence="13">
    <location>
        <position position="539"/>
    </location>
    <ligand>
        <name>substrate</name>
    </ligand>
</feature>
<feature type="binding site" evidence="13">
    <location>
        <position position="375"/>
    </location>
    <ligand>
        <name>substrate</name>
    </ligand>
</feature>
<feature type="site" description="Important for catalytic activity" evidence="16">
    <location>
        <position position="31"/>
    </location>
</feature>
<dbReference type="GO" id="GO:0046872">
    <property type="term" value="F:metal ion binding"/>
    <property type="evidence" value="ECO:0007669"/>
    <property type="project" value="UniProtKB-KW"/>
</dbReference>
<comment type="catalytic activity">
    <reaction evidence="10">
        <text>D-sedoheptulose 7-phosphate + D-glyceraldehyde 3-phosphate = aldehydo-D-ribose 5-phosphate + D-xylulose 5-phosphate</text>
        <dbReference type="Rhea" id="RHEA:10508"/>
        <dbReference type="ChEBI" id="CHEBI:57483"/>
        <dbReference type="ChEBI" id="CHEBI:57737"/>
        <dbReference type="ChEBI" id="CHEBI:58273"/>
        <dbReference type="ChEBI" id="CHEBI:59776"/>
        <dbReference type="EC" id="2.2.1.1"/>
    </reaction>
</comment>
<name>A0A5B9QCR9_9BACT</name>
<evidence type="ECO:0000313" key="19">
    <source>
        <dbReference type="Proteomes" id="UP000323917"/>
    </source>
</evidence>
<keyword evidence="7 15" id="KW-0479">Metal-binding</keyword>
<feature type="binding site" evidence="13">
    <location>
        <position position="488"/>
    </location>
    <ligand>
        <name>substrate</name>
    </ligand>
</feature>
<evidence type="ECO:0000313" key="18">
    <source>
        <dbReference type="EMBL" id="QEG35599.1"/>
    </source>
</evidence>
<dbReference type="InterPro" id="IPR005475">
    <property type="entry name" value="Transketolase-like_Pyr-bd"/>
</dbReference>
<dbReference type="RefSeq" id="WP_148074099.1">
    <property type="nucleotide sequence ID" value="NZ_CP042913.1"/>
</dbReference>
<gene>
    <name evidence="18" type="primary">tkt</name>
    <name evidence="18" type="ORF">Pr1d_29010</name>
</gene>
<comment type="similarity">
    <text evidence="3">Belongs to the transketolase family.</text>
</comment>
<keyword evidence="8 15" id="KW-0460">Magnesium</keyword>
<feature type="binding site" evidence="13">
    <location>
        <position position="279"/>
    </location>
    <ligand>
        <name>substrate</name>
    </ligand>
</feature>
<feature type="domain" description="Transketolase-like pyrimidine-binding" evidence="17">
    <location>
        <begin position="372"/>
        <end position="544"/>
    </location>
</feature>
<feature type="binding site" evidence="14">
    <location>
        <position position="279"/>
    </location>
    <ligand>
        <name>thiamine diphosphate</name>
        <dbReference type="ChEBI" id="CHEBI:58937"/>
    </ligand>
</feature>
<feature type="binding site" evidence="14">
    <location>
        <position position="456"/>
    </location>
    <ligand>
        <name>thiamine diphosphate</name>
        <dbReference type="ChEBI" id="CHEBI:58937"/>
    </ligand>
</feature>
<feature type="binding site" evidence="15">
    <location>
        <position position="205"/>
    </location>
    <ligand>
        <name>Mg(2+)</name>
        <dbReference type="ChEBI" id="CHEBI:18420"/>
    </ligand>
</feature>
<dbReference type="CDD" id="cd02012">
    <property type="entry name" value="TPP_TK"/>
    <property type="match status" value="1"/>
</dbReference>
<feature type="binding site" evidence="15">
    <location>
        <position position="173"/>
    </location>
    <ligand>
        <name>Mg(2+)</name>
        <dbReference type="ChEBI" id="CHEBI:18420"/>
    </ligand>
</feature>
<evidence type="ECO:0000256" key="12">
    <source>
        <dbReference type="PIRSR" id="PIRSR605478-1"/>
    </source>
</evidence>
<comment type="cofactor">
    <cofactor evidence="15">
        <name>Mg(2+)</name>
        <dbReference type="ChEBI" id="CHEBI:18420"/>
    </cofactor>
    <text evidence="15">Binds 1 Mg(2+) ion per subunit. Can also utilize other divalent metal cations, such as Ca(2+), Mn(2+) and Co(2+).</text>
</comment>
<sequence length="686" mass="73847">MSITANDLSQLSINTIRTLSMDGVEAAGCGHPGTPMALAPVTYQLWSEVLNYDPASPLWPNRDRYVLSCGHASMLIYSMLHLSGVRKITAEGKLTDEPSVSLDDLRNFRQLGSATPGHPEFGHTTGVETTTGPLGQGCGNSVGMAIAGKWLAARYNRPDFQLFNYNVYAQCSDGDLMEGVACEAASLAGHLKLDNLCWIYDDNSITIEGRTKLAFSEDVATRFEGLGWNVVRVADPNDLGALSVAYDAFENCSDAPTLIIVTTVIGYGSPNKADTSKAHGEALGAEEVKLTKEAYGWPADAQFLVPPEVTEHFQNTLGQRGSEAREDWEDLFAKYQKAHPEDAKDLLQMQRRELPTGWDTEIIEFPADAKGVATRNSGGKALNAFAKKIPWLLGGSADLAPSTKTLLEFDDTGNFSADDYAGRNFHFGIREHAMAAAVNGMALSGLRPYGATFFVFSDYLRPSMRLSAIMGIPSVLVFTHDSIGVGEDGPTHQPVEQLAAARAIPGLVVIRPGDANESVYAWKAALENSHRPTAIILTRQNLPTLDRTKYASAEGTLKGGYVLSDAEGGKPDAILLATGSELSLAVAAQEELAKSGVKARVVSLPSFELFDEQPQAYQDEVLPPEITARVAIEAGVRQGWDRYLAGRGAFVGMDGFGMSAPFEQIYEAVGITSAKVVEEAKRLVGK</sequence>
<evidence type="ECO:0000256" key="10">
    <source>
        <dbReference type="ARBA" id="ARBA00049473"/>
    </source>
</evidence>
<dbReference type="FunFam" id="3.40.50.970:FF:000004">
    <property type="entry name" value="Transketolase"/>
    <property type="match status" value="1"/>
</dbReference>
<dbReference type="EC" id="2.2.1.1" evidence="5 11"/>
<accession>A0A5B9QCR9</accession>
<evidence type="ECO:0000256" key="11">
    <source>
        <dbReference type="NCBIfam" id="TIGR00232"/>
    </source>
</evidence>
<evidence type="ECO:0000256" key="16">
    <source>
        <dbReference type="PIRSR" id="PIRSR605478-5"/>
    </source>
</evidence>
<comment type="cofactor">
    <cofactor evidence="1">
        <name>Ca(2+)</name>
        <dbReference type="ChEBI" id="CHEBI:29108"/>
    </cofactor>
</comment>
<dbReference type="Pfam" id="PF00456">
    <property type="entry name" value="Transketolase_N"/>
    <property type="match status" value="1"/>
</dbReference>
<dbReference type="SUPFAM" id="SSF52922">
    <property type="entry name" value="TK C-terminal domain-like"/>
    <property type="match status" value="1"/>
</dbReference>
<evidence type="ECO:0000256" key="4">
    <source>
        <dbReference type="ARBA" id="ARBA00011738"/>
    </source>
</evidence>
<feature type="binding site" evidence="14">
    <location>
        <position position="203"/>
    </location>
    <ligand>
        <name>thiamine diphosphate</name>
        <dbReference type="ChEBI" id="CHEBI:58937"/>
    </ligand>
</feature>
<dbReference type="InterPro" id="IPR005478">
    <property type="entry name" value="Transketolase_bac-like"/>
</dbReference>
<dbReference type="InterPro" id="IPR029061">
    <property type="entry name" value="THDP-binding"/>
</dbReference>
<dbReference type="Pfam" id="PF02779">
    <property type="entry name" value="Transket_pyr"/>
    <property type="match status" value="1"/>
</dbReference>
<dbReference type="SMART" id="SM00861">
    <property type="entry name" value="Transket_pyr"/>
    <property type="match status" value="1"/>
</dbReference>
<dbReference type="PANTHER" id="PTHR43522">
    <property type="entry name" value="TRANSKETOLASE"/>
    <property type="match status" value="1"/>
</dbReference>
<dbReference type="OrthoDB" id="8732661at2"/>
<evidence type="ECO:0000256" key="8">
    <source>
        <dbReference type="ARBA" id="ARBA00022842"/>
    </source>
</evidence>
<feature type="binding site" evidence="14">
    <location>
        <position position="174"/>
    </location>
    <ligand>
        <name>thiamine diphosphate</name>
        <dbReference type="ChEBI" id="CHEBI:58937"/>
    </ligand>
</feature>
<keyword evidence="19" id="KW-1185">Reference proteome</keyword>
<feature type="active site" description="Proton donor" evidence="12">
    <location>
        <position position="431"/>
    </location>
</feature>
<keyword evidence="9 14" id="KW-0786">Thiamine pyrophosphate</keyword>
<dbReference type="KEGG" id="bgok:Pr1d_29010"/>
<dbReference type="GO" id="GO:0004802">
    <property type="term" value="F:transketolase activity"/>
    <property type="evidence" value="ECO:0007669"/>
    <property type="project" value="UniProtKB-UniRule"/>
</dbReference>
<comment type="cofactor">
    <cofactor evidence="14">
        <name>thiamine diphosphate</name>
        <dbReference type="ChEBI" id="CHEBI:58937"/>
    </cofactor>
    <text evidence="14">Binds 1 thiamine pyrophosphate per subunit. During the reaction, the substrate forms a covalent intermediate with the cofactor.</text>
</comment>
<comment type="cofactor">
    <cofactor evidence="2">
        <name>Co(2+)</name>
        <dbReference type="ChEBI" id="CHEBI:48828"/>
    </cofactor>
</comment>
<feature type="binding site" evidence="14">
    <location>
        <begin position="132"/>
        <end position="134"/>
    </location>
    <ligand>
        <name>thiamine diphosphate</name>
        <dbReference type="ChEBI" id="CHEBI:58937"/>
    </ligand>
</feature>
<protein>
    <recommendedName>
        <fullName evidence="5 11">Transketolase</fullName>
        <ecNumber evidence="5 11">2.2.1.1</ecNumber>
    </recommendedName>
</protein>
<evidence type="ECO:0000256" key="1">
    <source>
        <dbReference type="ARBA" id="ARBA00001913"/>
    </source>
</evidence>
<feature type="binding site" evidence="13">
    <location>
        <position position="31"/>
    </location>
    <ligand>
        <name>substrate</name>
    </ligand>
</feature>
<dbReference type="GO" id="GO:0005829">
    <property type="term" value="C:cytosol"/>
    <property type="evidence" value="ECO:0007669"/>
    <property type="project" value="TreeGrafter"/>
</dbReference>
<dbReference type="CDD" id="cd07033">
    <property type="entry name" value="TPP_PYR_DXS_TK_like"/>
    <property type="match status" value="1"/>
</dbReference>
<dbReference type="Gene3D" id="3.40.50.970">
    <property type="match status" value="2"/>
</dbReference>
<dbReference type="InterPro" id="IPR005474">
    <property type="entry name" value="Transketolase_N"/>
</dbReference>
<dbReference type="EMBL" id="CP042913">
    <property type="protein sequence ID" value="QEG35599.1"/>
    <property type="molecule type" value="Genomic_DNA"/>
</dbReference>
<dbReference type="Proteomes" id="UP000323917">
    <property type="component" value="Chromosome"/>
</dbReference>
<feature type="site" description="Important for catalytic activity" evidence="16">
    <location>
        <position position="279"/>
    </location>
</feature>
<dbReference type="InterPro" id="IPR020826">
    <property type="entry name" value="Transketolase_BS"/>
</dbReference>
<dbReference type="FunFam" id="3.40.50.970:FF:000003">
    <property type="entry name" value="Transketolase"/>
    <property type="match status" value="1"/>
</dbReference>
<evidence type="ECO:0000256" key="2">
    <source>
        <dbReference type="ARBA" id="ARBA00001941"/>
    </source>
</evidence>
<evidence type="ECO:0000256" key="14">
    <source>
        <dbReference type="PIRSR" id="PIRSR605478-3"/>
    </source>
</evidence>
<organism evidence="18 19">
    <name type="scientific">Bythopirellula goksoeyrii</name>
    <dbReference type="NCBI Taxonomy" id="1400387"/>
    <lineage>
        <taxon>Bacteria</taxon>
        <taxon>Pseudomonadati</taxon>
        <taxon>Planctomycetota</taxon>
        <taxon>Planctomycetia</taxon>
        <taxon>Pirellulales</taxon>
        <taxon>Lacipirellulaceae</taxon>
        <taxon>Bythopirellula</taxon>
    </lineage>
</organism>
<reference evidence="18 19" key="1">
    <citation type="submission" date="2019-08" db="EMBL/GenBank/DDBJ databases">
        <title>Deep-cultivation of Planctomycetes and their phenomic and genomic characterization uncovers novel biology.</title>
        <authorList>
            <person name="Wiegand S."/>
            <person name="Jogler M."/>
            <person name="Boedeker C."/>
            <person name="Pinto D."/>
            <person name="Vollmers J."/>
            <person name="Rivas-Marin E."/>
            <person name="Kohn T."/>
            <person name="Peeters S.H."/>
            <person name="Heuer A."/>
            <person name="Rast P."/>
            <person name="Oberbeckmann S."/>
            <person name="Bunk B."/>
            <person name="Jeske O."/>
            <person name="Meyerdierks A."/>
            <person name="Storesund J.E."/>
            <person name="Kallscheuer N."/>
            <person name="Luecker S."/>
            <person name="Lage O.M."/>
            <person name="Pohl T."/>
            <person name="Merkel B.J."/>
            <person name="Hornburger P."/>
            <person name="Mueller R.-W."/>
            <person name="Bruemmer F."/>
            <person name="Labrenz M."/>
            <person name="Spormann A.M."/>
            <person name="Op den Camp H."/>
            <person name="Overmann J."/>
            <person name="Amann R."/>
            <person name="Jetten M.S.M."/>
            <person name="Mascher T."/>
            <person name="Medema M.H."/>
            <person name="Devos D.P."/>
            <person name="Kaster A.-K."/>
            <person name="Ovreas L."/>
            <person name="Rohde M."/>
            <person name="Galperin M.Y."/>
            <person name="Jogler C."/>
        </authorList>
    </citation>
    <scope>NUCLEOTIDE SEQUENCE [LARGE SCALE GENOMIC DNA]</scope>
    <source>
        <strain evidence="18 19">Pr1d</strain>
    </source>
</reference>